<keyword evidence="1" id="KW-0175">Coiled coil</keyword>
<dbReference type="InterPro" id="IPR053842">
    <property type="entry name" value="NikA-like"/>
</dbReference>
<sequence length="138" mass="16353">MPTGKRYRSFRKEVYFTEAEYNFINKKVEQSPFNNFQNFARIMLITGEAKIVDYSELKKLNGQINRLGNNINQIVKLAHYFDEISNEDIQEIKQTVNYMKELVEAALKENKREERKNWQNGLYETLPGAQDETFKSTE</sequence>
<dbReference type="AlphaFoldDB" id="A0A1Y4R2V5"/>
<dbReference type="EMBL" id="NFLC01000005">
    <property type="protein sequence ID" value="OUQ11092.1"/>
    <property type="molecule type" value="Genomic_DNA"/>
</dbReference>
<evidence type="ECO:0000313" key="3">
    <source>
        <dbReference type="Proteomes" id="UP000196074"/>
    </source>
</evidence>
<feature type="coiled-coil region" evidence="1">
    <location>
        <begin position="57"/>
        <end position="116"/>
    </location>
</feature>
<dbReference type="RefSeq" id="WP_087214123.1">
    <property type="nucleotide sequence ID" value="NZ_NFLC01000005.1"/>
</dbReference>
<reference evidence="3" key="1">
    <citation type="submission" date="2017-04" db="EMBL/GenBank/DDBJ databases">
        <title>Function of individual gut microbiota members based on whole genome sequencing of pure cultures obtained from chicken caecum.</title>
        <authorList>
            <person name="Medvecky M."/>
            <person name="Cejkova D."/>
            <person name="Polansky O."/>
            <person name="Karasova D."/>
            <person name="Kubasova T."/>
            <person name="Cizek A."/>
            <person name="Rychlik I."/>
        </authorList>
    </citation>
    <scope>NUCLEOTIDE SEQUENCE [LARGE SCALE GENOMIC DNA]</scope>
    <source>
        <strain evidence="3">An144</strain>
    </source>
</reference>
<evidence type="ECO:0000313" key="2">
    <source>
        <dbReference type="EMBL" id="OUQ11092.1"/>
    </source>
</evidence>
<evidence type="ECO:0000256" key="1">
    <source>
        <dbReference type="SAM" id="Coils"/>
    </source>
</evidence>
<name>A0A1Y4R2V5_9ENTE</name>
<comment type="caution">
    <text evidence="2">The sequence shown here is derived from an EMBL/GenBank/DDBJ whole genome shotgun (WGS) entry which is preliminary data.</text>
</comment>
<dbReference type="Pfam" id="PF21983">
    <property type="entry name" value="NikA-like"/>
    <property type="match status" value="1"/>
</dbReference>
<protein>
    <submittedName>
        <fullName evidence="2">Plasmid mobilization relaxosome protein MobC</fullName>
    </submittedName>
</protein>
<organism evidence="2 3">
    <name type="scientific">Enterococcus cecorum</name>
    <dbReference type="NCBI Taxonomy" id="44008"/>
    <lineage>
        <taxon>Bacteria</taxon>
        <taxon>Bacillati</taxon>
        <taxon>Bacillota</taxon>
        <taxon>Bacilli</taxon>
        <taxon>Lactobacillales</taxon>
        <taxon>Enterococcaceae</taxon>
        <taxon>Enterococcus</taxon>
    </lineage>
</organism>
<gene>
    <name evidence="2" type="ORF">B5E88_03925</name>
</gene>
<dbReference type="Proteomes" id="UP000196074">
    <property type="component" value="Unassembled WGS sequence"/>
</dbReference>
<accession>A0A1Y4R2V5</accession>
<proteinExistence type="predicted"/>